<dbReference type="STRING" id="387005.A0A183H9F0"/>
<dbReference type="Proteomes" id="UP000267606">
    <property type="component" value="Unassembled WGS sequence"/>
</dbReference>
<protein>
    <submittedName>
        <fullName evidence="4">HEAT repeat protein</fullName>
    </submittedName>
</protein>
<dbReference type="WBParaSite" id="OFLC_0000411101-mRNA-1">
    <property type="protein sequence ID" value="OFLC_0000411101-mRNA-1"/>
    <property type="gene ID" value="OFLC_0000411101"/>
</dbReference>
<evidence type="ECO:0000313" key="3">
    <source>
        <dbReference type="Proteomes" id="UP000267606"/>
    </source>
</evidence>
<name>A0A183H9F0_9BILA</name>
<proteinExistence type="predicted"/>
<sequence length="311" mass="34288">MRQNDKGEGERGIHIFDYGLWPIKLNKEKSRQWMGTKMIWRSSSELGAMNNSPHDYVPHCSPVEQISNTMQAVAENRHFSIGTMVSPKSGPGRPSISQQQSLFNASGNSTHLPSTQVQPILASSQMPPRSAQVPLSAPLPHHYQQQQQQEQSTSTRNADIPSTGPSNATNAMFRVQMWSNNFDSGVHSMNHSSAPSVLSVSSLRAGSQISTISDDAHSRIELTDQQQIKFENIPSDLGRGSQDGETRNAVPELIHLLSDADEVVVQRAATTIQTIAKIDSEEPLYAEPYLRAVEVITALKDLLRTKSNKPK</sequence>
<evidence type="ECO:0000313" key="4">
    <source>
        <dbReference type="WBParaSite" id="OFLC_0000411101-mRNA-1"/>
    </source>
</evidence>
<dbReference type="SUPFAM" id="SSF48371">
    <property type="entry name" value="ARM repeat"/>
    <property type="match status" value="1"/>
</dbReference>
<gene>
    <name evidence="2" type="ORF">OFLC_LOCUS4112</name>
</gene>
<dbReference type="AlphaFoldDB" id="A0A183H9F0"/>
<dbReference type="InterPro" id="IPR016024">
    <property type="entry name" value="ARM-type_fold"/>
</dbReference>
<reference evidence="4" key="1">
    <citation type="submission" date="2016-06" db="UniProtKB">
        <authorList>
            <consortium name="WormBaseParasite"/>
        </authorList>
    </citation>
    <scope>IDENTIFICATION</scope>
</reference>
<organism evidence="4">
    <name type="scientific">Onchocerca flexuosa</name>
    <dbReference type="NCBI Taxonomy" id="387005"/>
    <lineage>
        <taxon>Eukaryota</taxon>
        <taxon>Metazoa</taxon>
        <taxon>Ecdysozoa</taxon>
        <taxon>Nematoda</taxon>
        <taxon>Chromadorea</taxon>
        <taxon>Rhabditida</taxon>
        <taxon>Spirurina</taxon>
        <taxon>Spiruromorpha</taxon>
        <taxon>Filarioidea</taxon>
        <taxon>Onchocercidae</taxon>
        <taxon>Onchocerca</taxon>
    </lineage>
</organism>
<reference evidence="2 3" key="2">
    <citation type="submission" date="2018-11" db="EMBL/GenBank/DDBJ databases">
        <authorList>
            <consortium name="Pathogen Informatics"/>
        </authorList>
    </citation>
    <scope>NUCLEOTIDE SEQUENCE [LARGE SCALE GENOMIC DNA]</scope>
</reference>
<keyword evidence="3" id="KW-1185">Reference proteome</keyword>
<accession>A0A183H9F0</accession>
<dbReference type="EMBL" id="UZAJ01003001">
    <property type="protein sequence ID" value="VDO38929.1"/>
    <property type="molecule type" value="Genomic_DNA"/>
</dbReference>
<feature type="region of interest" description="Disordered" evidence="1">
    <location>
        <begin position="122"/>
        <end position="168"/>
    </location>
</feature>
<dbReference type="Gene3D" id="1.25.10.10">
    <property type="entry name" value="Leucine-rich Repeat Variant"/>
    <property type="match status" value="1"/>
</dbReference>
<evidence type="ECO:0000256" key="1">
    <source>
        <dbReference type="SAM" id="MobiDB-lite"/>
    </source>
</evidence>
<dbReference type="InterPro" id="IPR011989">
    <property type="entry name" value="ARM-like"/>
</dbReference>
<evidence type="ECO:0000313" key="2">
    <source>
        <dbReference type="EMBL" id="VDO38929.1"/>
    </source>
</evidence>